<feature type="compositionally biased region" description="Basic residues" evidence="1">
    <location>
        <begin position="156"/>
        <end position="166"/>
    </location>
</feature>
<dbReference type="EMBL" id="PKMF04000094">
    <property type="protein sequence ID" value="KAK7850857.1"/>
    <property type="molecule type" value="Genomic_DNA"/>
</dbReference>
<evidence type="ECO:0000256" key="1">
    <source>
        <dbReference type="SAM" id="MobiDB-lite"/>
    </source>
</evidence>
<feature type="region of interest" description="Disordered" evidence="1">
    <location>
        <begin position="66"/>
        <end position="86"/>
    </location>
</feature>
<accession>A0AAW0LIW3</accession>
<feature type="region of interest" description="Disordered" evidence="1">
    <location>
        <begin position="102"/>
        <end position="134"/>
    </location>
</feature>
<dbReference type="Proteomes" id="UP000237347">
    <property type="component" value="Unassembled WGS sequence"/>
</dbReference>
<organism evidence="2 3">
    <name type="scientific">Quercus suber</name>
    <name type="common">Cork oak</name>
    <dbReference type="NCBI Taxonomy" id="58331"/>
    <lineage>
        <taxon>Eukaryota</taxon>
        <taxon>Viridiplantae</taxon>
        <taxon>Streptophyta</taxon>
        <taxon>Embryophyta</taxon>
        <taxon>Tracheophyta</taxon>
        <taxon>Spermatophyta</taxon>
        <taxon>Magnoliopsida</taxon>
        <taxon>eudicotyledons</taxon>
        <taxon>Gunneridae</taxon>
        <taxon>Pentapetalae</taxon>
        <taxon>rosids</taxon>
        <taxon>fabids</taxon>
        <taxon>Fagales</taxon>
        <taxon>Fagaceae</taxon>
        <taxon>Quercus</taxon>
    </lineage>
</organism>
<feature type="region of interest" description="Disordered" evidence="1">
    <location>
        <begin position="279"/>
        <end position="302"/>
    </location>
</feature>
<dbReference type="PANTHER" id="PTHR35277:SF10">
    <property type="entry name" value="OS09G0363700 PROTEIN"/>
    <property type="match status" value="1"/>
</dbReference>
<comment type="caution">
    <text evidence="2">The sequence shown here is derived from an EMBL/GenBank/DDBJ whole genome shotgun (WGS) entry which is preliminary data.</text>
</comment>
<feature type="compositionally biased region" description="Basic and acidic residues" evidence="1">
    <location>
        <begin position="102"/>
        <end position="126"/>
    </location>
</feature>
<sequence length="302" mass="34150">MAESKPDQTTHFLSEYGNPKISIMCLLAFISHCRNLSFICLLADEVKAPNLFERAKEEIEAILHSEKSPQHHEETHGKRNDIDENTPLDAVRAPNVFERAKEELEALSPTHERREETTKTEYKQDEADSQSVAENNIQGPSFIEKAKEKIEAITPHHKSSHYHHKETHGTSDDIDEKTPIYDVKGPNVFHRAKEEIEAVIETILPKKDHTSSVSSPKNEGGFRFYIGRMLEKVCSPQGSRFTTHSLIQILENSMPFCCRIDLVIAKSVKLGRISLPDGPRVSASPPLPSTWLIEEKPKTEPT</sequence>
<reference evidence="2 3" key="1">
    <citation type="journal article" date="2018" name="Sci. Data">
        <title>The draft genome sequence of cork oak.</title>
        <authorList>
            <person name="Ramos A.M."/>
            <person name="Usie A."/>
            <person name="Barbosa P."/>
            <person name="Barros P.M."/>
            <person name="Capote T."/>
            <person name="Chaves I."/>
            <person name="Simoes F."/>
            <person name="Abreu I."/>
            <person name="Carrasquinho I."/>
            <person name="Faro C."/>
            <person name="Guimaraes J.B."/>
            <person name="Mendonca D."/>
            <person name="Nobrega F."/>
            <person name="Rodrigues L."/>
            <person name="Saibo N.J.M."/>
            <person name="Varela M.C."/>
            <person name="Egas C."/>
            <person name="Matos J."/>
            <person name="Miguel C.M."/>
            <person name="Oliveira M.M."/>
            <person name="Ricardo C.P."/>
            <person name="Goncalves S."/>
        </authorList>
    </citation>
    <scope>NUCLEOTIDE SEQUENCE [LARGE SCALE GENOMIC DNA]</scope>
    <source>
        <strain evidence="3">cv. HL8</strain>
    </source>
</reference>
<feature type="compositionally biased region" description="Basic and acidic residues" evidence="1">
    <location>
        <begin position="66"/>
        <end position="82"/>
    </location>
</feature>
<gene>
    <name evidence="2" type="ORF">CFP56_043522</name>
</gene>
<evidence type="ECO:0000313" key="3">
    <source>
        <dbReference type="Proteomes" id="UP000237347"/>
    </source>
</evidence>
<evidence type="ECO:0000313" key="2">
    <source>
        <dbReference type="EMBL" id="KAK7850857.1"/>
    </source>
</evidence>
<feature type="compositionally biased region" description="Basic and acidic residues" evidence="1">
    <location>
        <begin position="293"/>
        <end position="302"/>
    </location>
</feature>
<feature type="region of interest" description="Disordered" evidence="1">
    <location>
        <begin position="156"/>
        <end position="178"/>
    </location>
</feature>
<protein>
    <submittedName>
        <fullName evidence="2">Uncharacterized protein</fullName>
    </submittedName>
</protein>
<dbReference type="PANTHER" id="PTHR35277">
    <property type="entry name" value="OS09G0363700 PROTEIN"/>
    <property type="match status" value="1"/>
</dbReference>
<dbReference type="AlphaFoldDB" id="A0AAW0LIW3"/>
<name>A0AAW0LIW3_QUESU</name>
<proteinExistence type="predicted"/>
<keyword evidence="3" id="KW-1185">Reference proteome</keyword>
<feature type="compositionally biased region" description="Basic and acidic residues" evidence="1">
    <location>
        <begin position="167"/>
        <end position="178"/>
    </location>
</feature>